<keyword evidence="9" id="KW-1185">Reference proteome</keyword>
<dbReference type="SUPFAM" id="SSF51445">
    <property type="entry name" value="(Trans)glycosidases"/>
    <property type="match status" value="1"/>
</dbReference>
<feature type="domain" description="Glycoside hydrolase family 29 N-terminal" evidence="7">
    <location>
        <begin position="53"/>
        <end position="337"/>
    </location>
</feature>
<dbReference type="GO" id="GO:0004560">
    <property type="term" value="F:alpha-L-fucosidase activity"/>
    <property type="evidence" value="ECO:0007669"/>
    <property type="project" value="UniProtKB-EC"/>
</dbReference>
<organism evidence="8 9">
    <name type="scientific">Aristolochia fimbriata</name>
    <name type="common">White veined hardy Dutchman's pipe vine</name>
    <dbReference type="NCBI Taxonomy" id="158543"/>
    <lineage>
        <taxon>Eukaryota</taxon>
        <taxon>Viridiplantae</taxon>
        <taxon>Streptophyta</taxon>
        <taxon>Embryophyta</taxon>
        <taxon>Tracheophyta</taxon>
        <taxon>Spermatophyta</taxon>
        <taxon>Magnoliopsida</taxon>
        <taxon>Magnoliidae</taxon>
        <taxon>Piperales</taxon>
        <taxon>Aristolochiaceae</taxon>
        <taxon>Aristolochia</taxon>
    </lineage>
</organism>
<dbReference type="Pfam" id="PF01120">
    <property type="entry name" value="Alpha_L_fucos"/>
    <property type="match status" value="1"/>
</dbReference>
<dbReference type="GO" id="GO:0006004">
    <property type="term" value="P:fucose metabolic process"/>
    <property type="evidence" value="ECO:0007669"/>
    <property type="project" value="TreeGrafter"/>
</dbReference>
<dbReference type="Gene3D" id="3.20.20.80">
    <property type="entry name" value="Glycosidases"/>
    <property type="match status" value="1"/>
</dbReference>
<dbReference type="AlphaFoldDB" id="A0AAV7E9I0"/>
<dbReference type="Proteomes" id="UP000825729">
    <property type="component" value="Unassembled WGS sequence"/>
</dbReference>
<keyword evidence="5" id="KW-0326">Glycosidase</keyword>
<evidence type="ECO:0000256" key="4">
    <source>
        <dbReference type="ARBA" id="ARBA00022801"/>
    </source>
</evidence>
<evidence type="ECO:0000313" key="9">
    <source>
        <dbReference type="Proteomes" id="UP000825729"/>
    </source>
</evidence>
<keyword evidence="4" id="KW-0378">Hydrolase</keyword>
<dbReference type="InterPro" id="IPR017853">
    <property type="entry name" value="GH"/>
</dbReference>
<evidence type="ECO:0000256" key="6">
    <source>
        <dbReference type="SAM" id="SignalP"/>
    </source>
</evidence>
<proteinExistence type="inferred from homology"/>
<dbReference type="FunFam" id="3.20.20.80:FF:000052">
    <property type="entry name" value="Putative alpha-L-fucosidase 1"/>
    <property type="match status" value="1"/>
</dbReference>
<dbReference type="InterPro" id="IPR057739">
    <property type="entry name" value="Glyco_hydro_29_N"/>
</dbReference>
<dbReference type="EMBL" id="JAINDJ010000006">
    <property type="protein sequence ID" value="KAG9445378.1"/>
    <property type="molecule type" value="Genomic_DNA"/>
</dbReference>
<evidence type="ECO:0000256" key="5">
    <source>
        <dbReference type="ARBA" id="ARBA00023295"/>
    </source>
</evidence>
<evidence type="ECO:0000256" key="3">
    <source>
        <dbReference type="ARBA" id="ARBA00022729"/>
    </source>
</evidence>
<dbReference type="SMART" id="SM00812">
    <property type="entry name" value="Alpha_L_fucos"/>
    <property type="match status" value="1"/>
</dbReference>
<sequence>MSVGSRISFLFALLLLPFSGSAASKSKATPPPLPSLPLPTYSQLKWQQRETIMFHHFGVNTFTDSEWGTGQESPSVFNPTGLNPRQWVAVAADSGFSLAILTAKHHDGFCLWPSRYTDHSVASSAWRDGKGDVVKEFVDAAKEKGVDVGLYLSPWDRHERRYGRDVPYNEFYLGQLQELFTRYGDVHEVWFDGAKGENAPNMTYYFSSWFAMVKELQSAINIFSDAGPDVRWVGNEMGFAGNTSWSPINRTSLRIGDGSLVDYLNSGDPRGTDWVPPECDVSIRKGWFWHKSESPKPLSHLLDVYYNSVGRNCVMLLNVPPNSTGLVSDSDAQRLREFRRAVDRIFSVDLASGSEAEASSERGDEFAAGNVLDDDHLWTYWAPEAKMEKREAHWVELRGEFRFNVVRIQEAIGLGQRIVKHRVEADGRVVAEATTVGYKRLHRLDGVVRCRKLKLVVEESKGLPLISSLGLHFDPFWESSHRS</sequence>
<feature type="chain" id="PRO_5043417456" description="alpha-L-fucosidase" evidence="6">
    <location>
        <begin position="24"/>
        <end position="483"/>
    </location>
</feature>
<dbReference type="PANTHER" id="PTHR10030:SF37">
    <property type="entry name" value="ALPHA-L-FUCOSIDASE-RELATED"/>
    <property type="match status" value="1"/>
</dbReference>
<evidence type="ECO:0000259" key="7">
    <source>
        <dbReference type="Pfam" id="PF01120"/>
    </source>
</evidence>
<dbReference type="PANTHER" id="PTHR10030">
    <property type="entry name" value="ALPHA-L-FUCOSIDASE"/>
    <property type="match status" value="1"/>
</dbReference>
<reference evidence="8 9" key="1">
    <citation type="submission" date="2021-07" db="EMBL/GenBank/DDBJ databases">
        <title>The Aristolochia fimbriata genome: insights into angiosperm evolution, floral development and chemical biosynthesis.</title>
        <authorList>
            <person name="Jiao Y."/>
        </authorList>
    </citation>
    <scope>NUCLEOTIDE SEQUENCE [LARGE SCALE GENOMIC DNA]</scope>
    <source>
        <strain evidence="8">IBCAS-2021</strain>
        <tissue evidence="8">Leaf</tissue>
    </source>
</reference>
<feature type="signal peptide" evidence="6">
    <location>
        <begin position="1"/>
        <end position="23"/>
    </location>
</feature>
<dbReference type="GO" id="GO:0016139">
    <property type="term" value="P:glycoside catabolic process"/>
    <property type="evidence" value="ECO:0007669"/>
    <property type="project" value="TreeGrafter"/>
</dbReference>
<name>A0AAV7E9I0_ARIFI</name>
<evidence type="ECO:0000256" key="1">
    <source>
        <dbReference type="ARBA" id="ARBA00007951"/>
    </source>
</evidence>
<dbReference type="InterPro" id="IPR000933">
    <property type="entry name" value="Glyco_hydro_29"/>
</dbReference>
<dbReference type="Gene3D" id="2.60.120.260">
    <property type="entry name" value="Galactose-binding domain-like"/>
    <property type="match status" value="1"/>
</dbReference>
<keyword evidence="3 6" id="KW-0732">Signal</keyword>
<evidence type="ECO:0000313" key="8">
    <source>
        <dbReference type="EMBL" id="KAG9445378.1"/>
    </source>
</evidence>
<dbReference type="GO" id="GO:0005764">
    <property type="term" value="C:lysosome"/>
    <property type="evidence" value="ECO:0007669"/>
    <property type="project" value="TreeGrafter"/>
</dbReference>
<gene>
    <name evidence="8" type="ORF">H6P81_016718</name>
</gene>
<comment type="caution">
    <text evidence="8">The sequence shown here is derived from an EMBL/GenBank/DDBJ whole genome shotgun (WGS) entry which is preliminary data.</text>
</comment>
<evidence type="ECO:0000256" key="2">
    <source>
        <dbReference type="ARBA" id="ARBA00012662"/>
    </source>
</evidence>
<comment type="similarity">
    <text evidence="1">Belongs to the glycosyl hydrolase 29 family.</text>
</comment>
<accession>A0AAV7E9I0</accession>
<dbReference type="EC" id="3.2.1.51" evidence="2"/>
<protein>
    <recommendedName>
        <fullName evidence="2">alpha-L-fucosidase</fullName>
        <ecNumber evidence="2">3.2.1.51</ecNumber>
    </recommendedName>
</protein>